<dbReference type="GO" id="GO:0016747">
    <property type="term" value="F:acyltransferase activity, transferring groups other than amino-acyl groups"/>
    <property type="evidence" value="ECO:0007669"/>
    <property type="project" value="InterPro"/>
</dbReference>
<organism evidence="2 3">
    <name type="scientific">Paenibacillus glacialis</name>
    <dbReference type="NCBI Taxonomy" id="494026"/>
    <lineage>
        <taxon>Bacteria</taxon>
        <taxon>Bacillati</taxon>
        <taxon>Bacillota</taxon>
        <taxon>Bacilli</taxon>
        <taxon>Bacillales</taxon>
        <taxon>Paenibacillaceae</taxon>
        <taxon>Paenibacillus</taxon>
    </lineage>
</organism>
<proteinExistence type="predicted"/>
<accession>A0A162PVB7</accession>
<protein>
    <recommendedName>
        <fullName evidence="1">N-acetyltransferase domain-containing protein</fullName>
    </recommendedName>
</protein>
<dbReference type="CDD" id="cd04301">
    <property type="entry name" value="NAT_SF"/>
    <property type="match status" value="1"/>
</dbReference>
<evidence type="ECO:0000259" key="1">
    <source>
        <dbReference type="PROSITE" id="PS51186"/>
    </source>
</evidence>
<dbReference type="PROSITE" id="PS51186">
    <property type="entry name" value="GNAT"/>
    <property type="match status" value="1"/>
</dbReference>
<feature type="domain" description="N-acetyltransferase" evidence="1">
    <location>
        <begin position="173"/>
        <end position="318"/>
    </location>
</feature>
<dbReference type="OrthoDB" id="1897483at2"/>
<dbReference type="PANTHER" id="PTHR43617">
    <property type="entry name" value="L-AMINO ACID N-ACETYLTRANSFERASE"/>
    <property type="match status" value="1"/>
</dbReference>
<evidence type="ECO:0000313" key="2">
    <source>
        <dbReference type="EMBL" id="OAB39540.1"/>
    </source>
</evidence>
<dbReference type="InterPro" id="IPR000182">
    <property type="entry name" value="GNAT_dom"/>
</dbReference>
<keyword evidence="3" id="KW-1185">Reference proteome</keyword>
<reference evidence="2 3" key="1">
    <citation type="submission" date="2016-03" db="EMBL/GenBank/DDBJ databases">
        <title>Draft genome sequence of Paenibacillus glacialis DSM 22343.</title>
        <authorList>
            <person name="Shin S.-K."/>
            <person name="Yi H."/>
        </authorList>
    </citation>
    <scope>NUCLEOTIDE SEQUENCE [LARGE SCALE GENOMIC DNA]</scope>
    <source>
        <strain evidence="2 3">DSM 22343</strain>
    </source>
</reference>
<sequence length="318" mass="36622">MNNYAIRNFMPEDVPSIYNVQVAYNRVFQETSVIPGEAYLSPEYDNGNNVVCAINNNGVLDGHGSIYPVFTADNNNTSAENVLWVEIKYNPLTAVSNEIRAILFQHVMKRASEIKKKALHKNTKICFTFFPSEKKSSEYVLDQGFIVSEGIYHMARSLDQPIETYPLPDHIEVIEWKMKEDKEIEEYIQAYNISFSKKPWNTEGLRHFMLSDLWTVGTTLSAFNHGQLVGSIMLYWNEEKNKDAEGKSAFTEQIFVLPDWRRKGLAKHLISRGLEYLAGKEMNEAHLELRANNEHALHMYKTLGYKVTKSEIIVERVI</sequence>
<name>A0A162PVB7_9BACL</name>
<dbReference type="Proteomes" id="UP000076967">
    <property type="component" value="Unassembled WGS sequence"/>
</dbReference>
<gene>
    <name evidence="2" type="ORF">PGLA_19260</name>
</gene>
<dbReference type="InterPro" id="IPR016181">
    <property type="entry name" value="Acyl_CoA_acyltransferase"/>
</dbReference>
<dbReference type="RefSeq" id="WP_068535997.1">
    <property type="nucleotide sequence ID" value="NZ_LVJH01000043.1"/>
</dbReference>
<evidence type="ECO:0000313" key="3">
    <source>
        <dbReference type="Proteomes" id="UP000076967"/>
    </source>
</evidence>
<dbReference type="AlphaFoldDB" id="A0A162PVB7"/>
<dbReference type="Gene3D" id="3.40.630.30">
    <property type="match status" value="1"/>
</dbReference>
<comment type="caution">
    <text evidence="2">The sequence shown here is derived from an EMBL/GenBank/DDBJ whole genome shotgun (WGS) entry which is preliminary data.</text>
</comment>
<dbReference type="Pfam" id="PF00583">
    <property type="entry name" value="Acetyltransf_1"/>
    <property type="match status" value="1"/>
</dbReference>
<dbReference type="InterPro" id="IPR050276">
    <property type="entry name" value="MshD_Acetyltransferase"/>
</dbReference>
<dbReference type="EMBL" id="LVJH01000043">
    <property type="protein sequence ID" value="OAB39540.1"/>
    <property type="molecule type" value="Genomic_DNA"/>
</dbReference>
<dbReference type="SUPFAM" id="SSF55729">
    <property type="entry name" value="Acyl-CoA N-acyltransferases (Nat)"/>
    <property type="match status" value="1"/>
</dbReference>
<dbReference type="STRING" id="494026.PGLA_19260"/>